<dbReference type="PANTHER" id="PTHR11129">
    <property type="entry name" value="PROTEIN FARNESYLTRANSFERASE ALPHA SUBUNIT/RAB GERANYLGERANYL TRANSFERASE ALPHA SUBUNIT"/>
    <property type="match status" value="1"/>
</dbReference>
<dbReference type="OrthoDB" id="1658at2759"/>
<dbReference type="SUPFAM" id="SSF48439">
    <property type="entry name" value="Protein prenylyltransferase"/>
    <property type="match status" value="1"/>
</dbReference>
<evidence type="ECO:0000313" key="10">
    <source>
        <dbReference type="EMBL" id="KAJ2777620.1"/>
    </source>
</evidence>
<dbReference type="GO" id="GO:0004663">
    <property type="term" value="F:Rab geranylgeranyltransferase activity"/>
    <property type="evidence" value="ECO:0007669"/>
    <property type="project" value="UniProtKB-UniRule"/>
</dbReference>
<reference evidence="10" key="1">
    <citation type="submission" date="2022-07" db="EMBL/GenBank/DDBJ databases">
        <title>Phylogenomic reconstructions and comparative analyses of Kickxellomycotina fungi.</title>
        <authorList>
            <person name="Reynolds N.K."/>
            <person name="Stajich J.E."/>
            <person name="Barry K."/>
            <person name="Grigoriev I.V."/>
            <person name="Crous P."/>
            <person name="Smith M.E."/>
        </authorList>
    </citation>
    <scope>NUCLEOTIDE SEQUENCE</scope>
    <source>
        <strain evidence="10">NBRC 105414</strain>
    </source>
</reference>
<dbReference type="PROSITE" id="PS51147">
    <property type="entry name" value="PFTA"/>
    <property type="match status" value="2"/>
</dbReference>
<keyword evidence="11" id="KW-1185">Reference proteome</keyword>
<organism evidence="10 11">
    <name type="scientific">Coemansia javaensis</name>
    <dbReference type="NCBI Taxonomy" id="2761396"/>
    <lineage>
        <taxon>Eukaryota</taxon>
        <taxon>Fungi</taxon>
        <taxon>Fungi incertae sedis</taxon>
        <taxon>Zoopagomycota</taxon>
        <taxon>Kickxellomycotina</taxon>
        <taxon>Kickxellomycetes</taxon>
        <taxon>Kickxellales</taxon>
        <taxon>Kickxellaceae</taxon>
        <taxon>Coemansia</taxon>
    </lineage>
</organism>
<dbReference type="EC" id="2.5.1.60" evidence="2 9"/>
<keyword evidence="5 9" id="KW-0808">Transferase</keyword>
<comment type="catalytic activity">
    <reaction evidence="8 9">
        <text>geranylgeranyl diphosphate + L-cysteinyl-[protein] = S-geranylgeranyl-L-cysteinyl-[protein] + diphosphate</text>
        <dbReference type="Rhea" id="RHEA:21240"/>
        <dbReference type="Rhea" id="RHEA-COMP:10131"/>
        <dbReference type="Rhea" id="RHEA-COMP:11537"/>
        <dbReference type="ChEBI" id="CHEBI:29950"/>
        <dbReference type="ChEBI" id="CHEBI:33019"/>
        <dbReference type="ChEBI" id="CHEBI:57533"/>
        <dbReference type="ChEBI" id="CHEBI:86021"/>
        <dbReference type="EC" id="2.5.1.60"/>
    </reaction>
</comment>
<protein>
    <recommendedName>
        <fullName evidence="3 9">Geranylgeranyl transferase type-2 subunit alpha</fullName>
        <ecNumber evidence="2 9">2.5.1.60</ecNumber>
    </recommendedName>
    <alternativeName>
        <fullName evidence="7 9">Geranylgeranyl transferase type II subunit alpha</fullName>
    </alternativeName>
</protein>
<dbReference type="Pfam" id="PF01239">
    <property type="entry name" value="PPTA"/>
    <property type="match status" value="4"/>
</dbReference>
<accession>A0A9W8H2N6</accession>
<dbReference type="Proteomes" id="UP001140217">
    <property type="component" value="Unassembled WGS sequence"/>
</dbReference>
<comment type="caution">
    <text evidence="10">The sequence shown here is derived from an EMBL/GenBank/DDBJ whole genome shotgun (WGS) entry which is preliminary data.</text>
</comment>
<dbReference type="AlphaFoldDB" id="A0A9W8H2N6"/>
<proteinExistence type="inferred from homology"/>
<gene>
    <name evidence="10" type="primary">BET4</name>
    <name evidence="10" type="ORF">H4R18_005058</name>
</gene>
<dbReference type="GO" id="GO:0097354">
    <property type="term" value="P:prenylation"/>
    <property type="evidence" value="ECO:0007669"/>
    <property type="project" value="UniProtKB-UniRule"/>
</dbReference>
<sequence length="333" mass="37975">MAAGEPTAEEREQARRRVEQYRALSARVDALRRRGEASHAALDATRELLEQNTELHTVWGYRRRAFAGLAEWQDPERRQQLLEAELEFMQRMIRRNVKSYWMWGHRVWVLEALPRPRWAHELALAAKLLAVDARNYHGWNYRRFVVARLRAAAPDGGRAVDESEFAFTTEQITRDCANHAAWHNRSRLLPAILAARDPPARAAALAAEDALVLNAIYTDPDDQNAWLYCEWLLDIQPDDQARCRLLRARVAAIRELLDLDEACRRPLAELAAALVELDRLDPGAVAAAERAECMRVLERLAADPLQAGRFRDQRAALGRQWGVAAQTQEKVAV</sequence>
<dbReference type="FunFam" id="1.25.40.120:FF:000035">
    <property type="entry name" value="Geranylgeranyl transferase type-2 subunit alpha"/>
    <property type="match status" value="1"/>
</dbReference>
<comment type="similarity">
    <text evidence="1 9">Belongs to the protein prenyltransferase subunit alpha family.</text>
</comment>
<evidence type="ECO:0000256" key="9">
    <source>
        <dbReference type="RuleBase" id="RU367120"/>
    </source>
</evidence>
<keyword evidence="4 9" id="KW-0637">Prenyltransferase</keyword>
<evidence type="ECO:0000256" key="7">
    <source>
        <dbReference type="ARBA" id="ARBA00031267"/>
    </source>
</evidence>
<name>A0A9W8H2N6_9FUNG</name>
<dbReference type="PANTHER" id="PTHR11129:SF2">
    <property type="entry name" value="GERANYLGERANYL TRANSFERASE TYPE-2 SUBUNIT ALPHA"/>
    <property type="match status" value="1"/>
</dbReference>
<evidence type="ECO:0000256" key="1">
    <source>
        <dbReference type="ARBA" id="ARBA00006734"/>
    </source>
</evidence>
<evidence type="ECO:0000256" key="3">
    <source>
        <dbReference type="ARBA" id="ARBA00014772"/>
    </source>
</evidence>
<dbReference type="InterPro" id="IPR002088">
    <property type="entry name" value="Prenyl_trans_a"/>
</dbReference>
<evidence type="ECO:0000256" key="4">
    <source>
        <dbReference type="ARBA" id="ARBA00022602"/>
    </source>
</evidence>
<comment type="function">
    <text evidence="9">Catalyzes the transfer of a geranyl-geranyl moiety from geranyl-geranyl pyrophosphate to cysteines occuring in specific C-terminal amino acid sequences.</text>
</comment>
<evidence type="ECO:0000256" key="2">
    <source>
        <dbReference type="ARBA" id="ARBA00012656"/>
    </source>
</evidence>
<dbReference type="EMBL" id="JANBUL010000279">
    <property type="protein sequence ID" value="KAJ2777620.1"/>
    <property type="molecule type" value="Genomic_DNA"/>
</dbReference>
<evidence type="ECO:0000256" key="5">
    <source>
        <dbReference type="ARBA" id="ARBA00022679"/>
    </source>
</evidence>
<dbReference type="GO" id="GO:0005968">
    <property type="term" value="C:Rab-protein geranylgeranyltransferase complex"/>
    <property type="evidence" value="ECO:0007669"/>
    <property type="project" value="TreeGrafter"/>
</dbReference>
<evidence type="ECO:0000256" key="8">
    <source>
        <dbReference type="ARBA" id="ARBA00047658"/>
    </source>
</evidence>
<evidence type="ECO:0000256" key="6">
    <source>
        <dbReference type="ARBA" id="ARBA00022737"/>
    </source>
</evidence>
<evidence type="ECO:0000313" key="11">
    <source>
        <dbReference type="Proteomes" id="UP001140217"/>
    </source>
</evidence>
<dbReference type="Gene3D" id="1.25.40.120">
    <property type="entry name" value="Protein prenylyltransferase"/>
    <property type="match status" value="1"/>
</dbReference>
<keyword evidence="6" id="KW-0677">Repeat</keyword>